<dbReference type="EMBL" id="FMZM01000001">
    <property type="protein sequence ID" value="SDC18672.1"/>
    <property type="molecule type" value="Genomic_DNA"/>
</dbReference>
<dbReference type="GO" id="GO:0005886">
    <property type="term" value="C:plasma membrane"/>
    <property type="evidence" value="ECO:0007669"/>
    <property type="project" value="UniProtKB-SubCell"/>
</dbReference>
<evidence type="ECO:0000256" key="6">
    <source>
        <dbReference type="ARBA" id="ARBA00023136"/>
    </source>
</evidence>
<evidence type="ECO:0000256" key="4">
    <source>
        <dbReference type="ARBA" id="ARBA00022692"/>
    </source>
</evidence>
<evidence type="ECO:0000259" key="7">
    <source>
        <dbReference type="PROSITE" id="PS50850"/>
    </source>
</evidence>
<reference evidence="8 9" key="1">
    <citation type="submission" date="2016-10" db="EMBL/GenBank/DDBJ databases">
        <authorList>
            <person name="de Groot N.N."/>
        </authorList>
    </citation>
    <scope>NUCLEOTIDE SEQUENCE [LARGE SCALE GENOMIC DNA]</scope>
    <source>
        <strain evidence="8 9">CGMCC 4.6858</strain>
    </source>
</reference>
<dbReference type="PANTHER" id="PTHR23513:SF11">
    <property type="entry name" value="STAPHYLOFERRIN A TRANSPORTER"/>
    <property type="match status" value="1"/>
</dbReference>
<evidence type="ECO:0000256" key="3">
    <source>
        <dbReference type="ARBA" id="ARBA00022475"/>
    </source>
</evidence>
<evidence type="ECO:0000313" key="9">
    <source>
        <dbReference type="Proteomes" id="UP000199034"/>
    </source>
</evidence>
<dbReference type="CDD" id="cd06173">
    <property type="entry name" value="MFS_MefA_like"/>
    <property type="match status" value="1"/>
</dbReference>
<keyword evidence="5" id="KW-1133">Transmembrane helix</keyword>
<protein>
    <submittedName>
        <fullName evidence="8">Predicted arabinose efflux permease, MFS family</fullName>
    </submittedName>
</protein>
<evidence type="ECO:0000313" key="8">
    <source>
        <dbReference type="EMBL" id="SDC18672.1"/>
    </source>
</evidence>
<keyword evidence="2" id="KW-0813">Transport</keyword>
<gene>
    <name evidence="8" type="ORF">SAMN05421872_101495</name>
</gene>
<keyword evidence="4" id="KW-0812">Transmembrane</keyword>
<evidence type="ECO:0000256" key="1">
    <source>
        <dbReference type="ARBA" id="ARBA00004651"/>
    </source>
</evidence>
<name>A0A1G6JIQ5_9ACTN</name>
<keyword evidence="6" id="KW-0472">Membrane</keyword>
<accession>A0A1G6JIQ5</accession>
<dbReference type="InterPro" id="IPR020846">
    <property type="entry name" value="MFS_dom"/>
</dbReference>
<dbReference type="InterPro" id="IPR010290">
    <property type="entry name" value="TM_effector"/>
</dbReference>
<dbReference type="OrthoDB" id="4528313at2"/>
<dbReference type="RefSeq" id="WP_090850385.1">
    <property type="nucleotide sequence ID" value="NZ_FMZM01000001.1"/>
</dbReference>
<keyword evidence="3" id="KW-1003">Cell membrane</keyword>
<comment type="subcellular location">
    <subcellularLocation>
        <location evidence="1">Cell membrane</location>
        <topology evidence="1">Multi-pass membrane protein</topology>
    </subcellularLocation>
</comment>
<dbReference type="Gene3D" id="1.20.1250.20">
    <property type="entry name" value="MFS general substrate transporter like domains"/>
    <property type="match status" value="1"/>
</dbReference>
<dbReference type="Pfam" id="PF05977">
    <property type="entry name" value="MFS_3"/>
    <property type="match status" value="1"/>
</dbReference>
<dbReference type="SUPFAM" id="SSF103473">
    <property type="entry name" value="MFS general substrate transporter"/>
    <property type="match status" value="1"/>
</dbReference>
<dbReference type="PROSITE" id="PS50850">
    <property type="entry name" value="MFS"/>
    <property type="match status" value="1"/>
</dbReference>
<proteinExistence type="predicted"/>
<dbReference type="AlphaFoldDB" id="A0A1G6JIQ5"/>
<evidence type="ECO:0000256" key="2">
    <source>
        <dbReference type="ARBA" id="ARBA00022448"/>
    </source>
</evidence>
<dbReference type="STRING" id="1045774.SAMN05421872_101495"/>
<sequence length="414" mass="43597">MGRDVRALAPLREHNFRWYFLSRLVNLCGTTMAPVALAFAVLEISDSPGDLGLVLAAHSIPMVVFVLAGGVIADRLGRTLVIQGSNVLSALSQGALAVLLLSGHAELWHFVVLSAFNGTVSAASLPALAGLLPQLVPREQLQPANVLASMSRNALAILGPSVAATLVVTAGPGWALAVDAATWAASAALLLPIRIPPRAAAAEPTSVLVELREGWTYFRSTTWLWVVVLSFGFLNAIHAGGLNTLGPVLAKDSEIGEHGWGLIMSAEAVGLFVMTLLMMRFTLQRPLLWGMLGVAVFGLPIAVLGAYPHTVPVMLVAVLAGMGIELFGLGWNLAMQEHVPIDMLSRVYSYDMLGSFVAIPIGQLAFGPLAEALGIRRVLLVAGIVYLVIALATLFSRSVRTLPRVSTTSAPASG</sequence>
<dbReference type="GO" id="GO:0022857">
    <property type="term" value="F:transmembrane transporter activity"/>
    <property type="evidence" value="ECO:0007669"/>
    <property type="project" value="InterPro"/>
</dbReference>
<feature type="domain" description="Major facilitator superfamily (MFS) profile" evidence="7">
    <location>
        <begin position="286"/>
        <end position="414"/>
    </location>
</feature>
<dbReference type="PANTHER" id="PTHR23513">
    <property type="entry name" value="INTEGRAL MEMBRANE EFFLUX PROTEIN-RELATED"/>
    <property type="match status" value="1"/>
</dbReference>
<organism evidence="8 9">
    <name type="scientific">Nocardioides lianchengensis</name>
    <dbReference type="NCBI Taxonomy" id="1045774"/>
    <lineage>
        <taxon>Bacteria</taxon>
        <taxon>Bacillati</taxon>
        <taxon>Actinomycetota</taxon>
        <taxon>Actinomycetes</taxon>
        <taxon>Propionibacteriales</taxon>
        <taxon>Nocardioidaceae</taxon>
        <taxon>Nocardioides</taxon>
    </lineage>
</organism>
<dbReference type="Proteomes" id="UP000199034">
    <property type="component" value="Unassembled WGS sequence"/>
</dbReference>
<keyword evidence="9" id="KW-1185">Reference proteome</keyword>
<evidence type="ECO:0000256" key="5">
    <source>
        <dbReference type="ARBA" id="ARBA00022989"/>
    </source>
</evidence>
<dbReference type="InterPro" id="IPR036259">
    <property type="entry name" value="MFS_trans_sf"/>
</dbReference>